<evidence type="ECO:0000313" key="2">
    <source>
        <dbReference type="EMBL" id="CBW26394.1"/>
    </source>
</evidence>
<organism evidence="2 3">
    <name type="scientific">Halobacteriovorax marinus (strain ATCC BAA-682 / DSM 15412 / SJ)</name>
    <name type="common">Bacteriovorax marinus</name>
    <dbReference type="NCBI Taxonomy" id="862908"/>
    <lineage>
        <taxon>Bacteria</taxon>
        <taxon>Pseudomonadati</taxon>
        <taxon>Bdellovibrionota</taxon>
        <taxon>Bacteriovoracia</taxon>
        <taxon>Bacteriovoracales</taxon>
        <taxon>Halobacteriovoraceae</taxon>
        <taxon>Halobacteriovorax</taxon>
    </lineage>
</organism>
<proteinExistence type="predicted"/>
<dbReference type="Proteomes" id="UP000008963">
    <property type="component" value="Chromosome"/>
</dbReference>
<accession>E1X0Q6</accession>
<keyword evidence="3" id="KW-1185">Reference proteome</keyword>
<dbReference type="AlphaFoldDB" id="E1X0Q6"/>
<keyword evidence="1" id="KW-1133">Transmembrane helix</keyword>
<gene>
    <name evidence="2" type="ordered locus">BMS_1541</name>
</gene>
<feature type="transmembrane region" description="Helical" evidence="1">
    <location>
        <begin position="36"/>
        <end position="59"/>
    </location>
</feature>
<dbReference type="PATRIC" id="fig|862908.3.peg.1467"/>
<evidence type="ECO:0000256" key="1">
    <source>
        <dbReference type="SAM" id="Phobius"/>
    </source>
</evidence>
<dbReference type="EMBL" id="FQ312005">
    <property type="protein sequence ID" value="CBW26394.1"/>
    <property type="molecule type" value="Genomic_DNA"/>
</dbReference>
<protein>
    <submittedName>
        <fullName evidence="2">Membrane protein</fullName>
    </submittedName>
</protein>
<feature type="transmembrane region" description="Helical" evidence="1">
    <location>
        <begin position="12"/>
        <end position="29"/>
    </location>
</feature>
<name>E1X0Q6_HALMS</name>
<evidence type="ECO:0000313" key="3">
    <source>
        <dbReference type="Proteomes" id="UP000008963"/>
    </source>
</evidence>
<sequence length="175" mass="19546">MVKMRASINWQHFLGVLTINYIIFVFFNMDINYEKLILNFGVFMKVIFVLLFSFTAYGVDCGNEIEKLCAGAKSDFAKCVKENVSKLPAQCRSEVSSFSNMANDLGSNCMGDLMKFCPIDMNEMQNNLETASLKQAECLKKNKSKFSAKCNELLNKLSKALGGDIDGGSNAKKIR</sequence>
<keyword evidence="1" id="KW-0472">Membrane</keyword>
<reference evidence="3" key="1">
    <citation type="journal article" date="2013" name="ISME J.">
        <title>A small predatory core genome in the divergent marine Bacteriovorax marinus SJ and the terrestrial Bdellovibrio bacteriovorus.</title>
        <authorList>
            <person name="Crossman L.C."/>
            <person name="Chen H."/>
            <person name="Cerdeno-Tarraga A.M."/>
            <person name="Brooks K."/>
            <person name="Quail M.A."/>
            <person name="Pineiro S.A."/>
            <person name="Hobley L."/>
            <person name="Sockett R.E."/>
            <person name="Bentley S.D."/>
            <person name="Parkhill J."/>
            <person name="Williams H.N."/>
            <person name="Stine O.C."/>
        </authorList>
    </citation>
    <scope>NUCLEOTIDE SEQUENCE [LARGE SCALE GENOMIC DNA]</scope>
    <source>
        <strain evidence="3">ATCC BAA-682 / DSM 15412 / SJ</strain>
    </source>
</reference>
<dbReference type="KEGG" id="bmx:BMS_1541"/>
<dbReference type="HOGENOM" id="CLU_1530472_0_0_7"/>
<keyword evidence="1" id="KW-0812">Transmembrane</keyword>
<dbReference type="STRING" id="862908.BMS_1541"/>